<protein>
    <recommendedName>
        <fullName evidence="3">Lipoprotein</fullName>
    </recommendedName>
</protein>
<evidence type="ECO:0008006" key="3">
    <source>
        <dbReference type="Google" id="ProtNLM"/>
    </source>
</evidence>
<dbReference type="AlphaFoldDB" id="A0AAW4NLA4"/>
<dbReference type="GeneID" id="78496771"/>
<dbReference type="PROSITE" id="PS51257">
    <property type="entry name" value="PROKAR_LIPOPROTEIN"/>
    <property type="match status" value="1"/>
</dbReference>
<proteinExistence type="predicted"/>
<comment type="caution">
    <text evidence="1">The sequence shown here is derived from an EMBL/GenBank/DDBJ whole genome shotgun (WGS) entry which is preliminary data.</text>
</comment>
<accession>A0AAW4NLA4</accession>
<gene>
    <name evidence="1" type="ORF">KZY68_06235</name>
</gene>
<reference evidence="1" key="1">
    <citation type="submission" date="2021-07" db="EMBL/GenBank/DDBJ databases">
        <title>Genomic diversity and antimicrobial resistance of Prevotella spp. isolated from chronic lung disease airways.</title>
        <authorList>
            <person name="Webb K.A."/>
            <person name="Olagoke O.S."/>
            <person name="Baird T."/>
            <person name="Neill J."/>
            <person name="Pham A."/>
            <person name="Wells T.J."/>
            <person name="Ramsay K.A."/>
            <person name="Bell S.C."/>
            <person name="Sarovich D.S."/>
            <person name="Price E.P."/>
        </authorList>
    </citation>
    <scope>NUCLEOTIDE SEQUENCE</scope>
    <source>
        <strain evidence="1">SCHI0047.S.3</strain>
    </source>
</reference>
<evidence type="ECO:0000313" key="2">
    <source>
        <dbReference type="Proteomes" id="UP001196873"/>
    </source>
</evidence>
<dbReference type="Proteomes" id="UP001196873">
    <property type="component" value="Unassembled WGS sequence"/>
</dbReference>
<dbReference type="EMBL" id="JAHXRF010000008">
    <property type="protein sequence ID" value="MBW4865616.1"/>
    <property type="molecule type" value="Genomic_DNA"/>
</dbReference>
<name>A0AAW4NLA4_9BACT</name>
<organism evidence="1 2">
    <name type="scientific">Segatella salivae</name>
    <dbReference type="NCBI Taxonomy" id="228604"/>
    <lineage>
        <taxon>Bacteria</taxon>
        <taxon>Pseudomonadati</taxon>
        <taxon>Bacteroidota</taxon>
        <taxon>Bacteroidia</taxon>
        <taxon>Bacteroidales</taxon>
        <taxon>Prevotellaceae</taxon>
        <taxon>Segatella</taxon>
    </lineage>
</organism>
<dbReference type="RefSeq" id="WP_007133378.1">
    <property type="nucleotide sequence ID" value="NZ_CABKPN010000001.1"/>
</dbReference>
<evidence type="ECO:0000313" key="1">
    <source>
        <dbReference type="EMBL" id="MBW4865616.1"/>
    </source>
</evidence>
<sequence length="127" mass="14918">MKKILFSSLLLLTLTACHHESIEERAEREAKEYTQKMCPTPIVNFTRTDSMVFDKNTHTMIYFCTFTDKMDNEQIVNQNRKKLSDGLREALINDTGIKTYREAGIQFKYVVHSQSNPKKLLYQETFK</sequence>